<dbReference type="InParanoid" id="D8M2S9"/>
<dbReference type="SMART" id="SM00146">
    <property type="entry name" value="PI3Kc"/>
    <property type="match status" value="1"/>
</dbReference>
<dbReference type="InterPro" id="IPR003152">
    <property type="entry name" value="FATC_dom"/>
</dbReference>
<dbReference type="InterPro" id="IPR011009">
    <property type="entry name" value="Kinase-like_dom_sf"/>
</dbReference>
<evidence type="ECO:0000313" key="7">
    <source>
        <dbReference type="Proteomes" id="UP000008312"/>
    </source>
</evidence>
<dbReference type="InterPro" id="IPR044107">
    <property type="entry name" value="PIKKc_ATM"/>
</dbReference>
<dbReference type="Pfam" id="PF00454">
    <property type="entry name" value="PI3_PI4_kinase"/>
    <property type="match status" value="1"/>
</dbReference>
<dbReference type="GO" id="GO:0004674">
    <property type="term" value="F:protein serine/threonine kinase activity"/>
    <property type="evidence" value="ECO:0007669"/>
    <property type="project" value="InterPro"/>
</dbReference>
<dbReference type="SUPFAM" id="SSF56112">
    <property type="entry name" value="Protein kinase-like (PK-like)"/>
    <property type="match status" value="1"/>
</dbReference>
<dbReference type="Pfam" id="PF02260">
    <property type="entry name" value="FATC"/>
    <property type="match status" value="1"/>
</dbReference>
<dbReference type="PANTHER" id="PTHR37079:SF4">
    <property type="entry name" value="SERINE_THREONINE-PROTEIN KINASE ATM"/>
    <property type="match status" value="1"/>
</dbReference>
<dbReference type="InterPro" id="IPR036940">
    <property type="entry name" value="PI3/4_kinase_cat_sf"/>
</dbReference>
<dbReference type="InterPro" id="IPR038980">
    <property type="entry name" value="ATM_plant"/>
</dbReference>
<dbReference type="CDD" id="cd05171">
    <property type="entry name" value="PIKKc_ATM"/>
    <property type="match status" value="1"/>
</dbReference>
<keyword evidence="3" id="KW-0539">Nucleus</keyword>
<dbReference type="GeneID" id="24919891"/>
<feature type="domain" description="FATC" evidence="5">
    <location>
        <begin position="349"/>
        <end position="381"/>
    </location>
</feature>
<organism evidence="6">
    <name type="scientific">Blastocystis hominis</name>
    <dbReference type="NCBI Taxonomy" id="12968"/>
    <lineage>
        <taxon>Eukaryota</taxon>
        <taxon>Sar</taxon>
        <taxon>Stramenopiles</taxon>
        <taxon>Bigyra</taxon>
        <taxon>Opalozoa</taxon>
        <taxon>Opalinata</taxon>
        <taxon>Blastocystidae</taxon>
        <taxon>Blastocystis</taxon>
    </lineage>
</organism>
<dbReference type="Gene3D" id="3.30.1010.10">
    <property type="entry name" value="Phosphatidylinositol 3-kinase Catalytic Subunit, Chain A, domain 4"/>
    <property type="match status" value="1"/>
</dbReference>
<dbReference type="InterPro" id="IPR000403">
    <property type="entry name" value="PI3/4_kinase_cat_dom"/>
</dbReference>
<dbReference type="PANTHER" id="PTHR37079">
    <property type="entry name" value="SERINE/THREONINE-PROTEIN KINASE ATM"/>
    <property type="match status" value="1"/>
</dbReference>
<proteinExistence type="predicted"/>
<dbReference type="SMART" id="SM01343">
    <property type="entry name" value="FATC"/>
    <property type="match status" value="1"/>
</dbReference>
<dbReference type="GO" id="GO:0005634">
    <property type="term" value="C:nucleus"/>
    <property type="evidence" value="ECO:0007669"/>
    <property type="project" value="UniProtKB-SubCell"/>
</dbReference>
<sequence>MDALTQSSIPYIGNFGSSFSVMATGITAPRKMSCFSVQGDEYIQVIKRDEIRSDCVVQQLFDLLNQLLREVQNDPKLVSKKVDQILLRTYKVVSITSDIGVLEYVRHSLTIRDYLVDDSLCLMLFLIRRQSTKKRSAHRRYHPGEIENGTILKKFEKIGKQDKQQRLELYQSITKQFTPVFHYFFLERFVHPELWYHNIQNFISTLSINSIIGYIVGLGDRHLRNIMIDQKTGQLIHIDFGILFEKGRLLSVPETVPFRLTREFVDCLGMEGVDGLLRQQMEFCMDLICKNKELILTILRVFLHDPLNLWKVQPNRYENRMVEDVNTSATQVLFKIENKIMRRGVQTTESISVEKQVDVLIKMATNENNLALMYHGWGAWLCRVC</sequence>
<name>D8M2S9_BLAHO</name>
<accession>D8M2S9</accession>
<evidence type="ECO:0000313" key="6">
    <source>
        <dbReference type="EMBL" id="CBK22652.2"/>
    </source>
</evidence>
<dbReference type="AlphaFoldDB" id="D8M2S9"/>
<dbReference type="PROSITE" id="PS51190">
    <property type="entry name" value="FATC"/>
    <property type="match status" value="1"/>
</dbReference>
<keyword evidence="2" id="KW-0227">DNA damage</keyword>
<reference evidence="6" key="1">
    <citation type="submission" date="2010-02" db="EMBL/GenBank/DDBJ databases">
        <title>Sequencing and annotation of the Blastocystis hominis genome.</title>
        <authorList>
            <person name="Wincker P."/>
        </authorList>
    </citation>
    <scope>NUCLEOTIDE SEQUENCE</scope>
    <source>
        <strain evidence="6">Singapore isolate B</strain>
    </source>
</reference>
<evidence type="ECO:0000259" key="4">
    <source>
        <dbReference type="PROSITE" id="PS50290"/>
    </source>
</evidence>
<feature type="domain" description="PI3K/PI4K catalytic" evidence="4">
    <location>
        <begin position="16"/>
        <end position="355"/>
    </location>
</feature>
<dbReference type="OMA" id="SSHTHEE"/>
<evidence type="ECO:0000256" key="3">
    <source>
        <dbReference type="ARBA" id="ARBA00023242"/>
    </source>
</evidence>
<evidence type="ECO:0000256" key="1">
    <source>
        <dbReference type="ARBA" id="ARBA00004123"/>
    </source>
</evidence>
<comment type="subcellular location">
    <subcellularLocation>
        <location evidence="1">Nucleus</location>
    </subcellularLocation>
</comment>
<dbReference type="PROSITE" id="PS50290">
    <property type="entry name" value="PI3_4_KINASE_3"/>
    <property type="match status" value="1"/>
</dbReference>
<dbReference type="Gene3D" id="1.10.1070.11">
    <property type="entry name" value="Phosphatidylinositol 3-/4-kinase, catalytic domain"/>
    <property type="match status" value="1"/>
</dbReference>
<protein>
    <submittedName>
        <fullName evidence="6">Uncharacterized protein</fullName>
    </submittedName>
</protein>
<gene>
    <name evidence="6" type="ORF">GSBLH_T00002748001</name>
</gene>
<evidence type="ECO:0000259" key="5">
    <source>
        <dbReference type="PROSITE" id="PS51190"/>
    </source>
</evidence>
<evidence type="ECO:0000256" key="2">
    <source>
        <dbReference type="ARBA" id="ARBA00022763"/>
    </source>
</evidence>
<keyword evidence="7" id="KW-1185">Reference proteome</keyword>
<dbReference type="OrthoDB" id="381190at2759"/>
<dbReference type="RefSeq" id="XP_012896700.1">
    <property type="nucleotide sequence ID" value="XM_013041246.1"/>
</dbReference>
<dbReference type="EMBL" id="FN668650">
    <property type="protein sequence ID" value="CBK22652.2"/>
    <property type="molecule type" value="Genomic_DNA"/>
</dbReference>
<dbReference type="Proteomes" id="UP000008312">
    <property type="component" value="Unassembled WGS sequence"/>
</dbReference>
<dbReference type="GO" id="GO:0006281">
    <property type="term" value="P:DNA repair"/>
    <property type="evidence" value="ECO:0007669"/>
    <property type="project" value="InterPro"/>
</dbReference>